<evidence type="ECO:0000313" key="2">
    <source>
        <dbReference type="Proteomes" id="UP000040841"/>
    </source>
</evidence>
<accession>A0AA36LLU6</accession>
<protein>
    <submittedName>
        <fullName evidence="1">Uncharacterized protein</fullName>
    </submittedName>
</protein>
<proteinExistence type="predicted"/>
<organism evidence="1 2">
    <name type="scientific">Yersinia mollaretii</name>
    <dbReference type="NCBI Taxonomy" id="33060"/>
    <lineage>
        <taxon>Bacteria</taxon>
        <taxon>Pseudomonadati</taxon>
        <taxon>Pseudomonadota</taxon>
        <taxon>Gammaproteobacteria</taxon>
        <taxon>Enterobacterales</taxon>
        <taxon>Yersiniaceae</taxon>
        <taxon>Yersinia</taxon>
    </lineage>
</organism>
<gene>
    <name evidence="1" type="ORF">ERS008502_00115</name>
</gene>
<comment type="caution">
    <text evidence="1">The sequence shown here is derived from an EMBL/GenBank/DDBJ whole genome shotgun (WGS) entry which is preliminary data.</text>
</comment>
<dbReference type="AlphaFoldDB" id="A0AA36LLU6"/>
<reference evidence="1 2" key="1">
    <citation type="submission" date="2015-03" db="EMBL/GenBank/DDBJ databases">
        <authorList>
            <consortium name="Pathogen Informatics"/>
            <person name="Murphy D."/>
        </authorList>
    </citation>
    <scope>NUCLEOTIDE SEQUENCE [LARGE SCALE GENOMIC DNA]</scope>
    <source>
        <strain evidence="1 2">FE82747</strain>
    </source>
</reference>
<evidence type="ECO:0000313" key="1">
    <source>
        <dbReference type="EMBL" id="CNH31846.1"/>
    </source>
</evidence>
<sequence length="55" mass="6110">MCKRWHNFLLTLIQLVDNPLSGINGNGAAVAPSVSADIMHTNNLARNALLWFQFD</sequence>
<name>A0AA36LLU6_YERMO</name>
<dbReference type="Proteomes" id="UP000040841">
    <property type="component" value="Unassembled WGS sequence"/>
</dbReference>
<dbReference type="EMBL" id="CQBM01000001">
    <property type="protein sequence ID" value="CNH31846.1"/>
    <property type="molecule type" value="Genomic_DNA"/>
</dbReference>